<dbReference type="InterPro" id="IPR029026">
    <property type="entry name" value="tRNA_m1G_MTases_N"/>
</dbReference>
<keyword evidence="1" id="KW-1133">Transmembrane helix</keyword>
<reference evidence="2" key="1">
    <citation type="submission" date="2019-03" db="EMBL/GenBank/DDBJ databases">
        <title>WGS assembly of Setaria viridis.</title>
        <authorList>
            <person name="Huang P."/>
            <person name="Jenkins J."/>
            <person name="Grimwood J."/>
            <person name="Barry K."/>
            <person name="Healey A."/>
            <person name="Mamidi S."/>
            <person name="Sreedasyam A."/>
            <person name="Shu S."/>
            <person name="Feldman M."/>
            <person name="Wu J."/>
            <person name="Yu Y."/>
            <person name="Chen C."/>
            <person name="Johnson J."/>
            <person name="Rokhsar D."/>
            <person name="Baxter I."/>
            <person name="Schmutz J."/>
            <person name="Brutnell T."/>
            <person name="Kellogg E."/>
        </authorList>
    </citation>
    <scope>NUCLEOTIDE SEQUENCE [LARGE SCALE GENOMIC DNA]</scope>
</reference>
<dbReference type="Gramene" id="TKW16115">
    <property type="protein sequence ID" value="TKW16115"/>
    <property type="gene ID" value="SEVIR_5G278150v2"/>
</dbReference>
<name>A0A4U6ULS7_SETVI</name>
<organism evidence="2 3">
    <name type="scientific">Setaria viridis</name>
    <name type="common">Green bristlegrass</name>
    <name type="synonym">Setaria italica subsp. viridis</name>
    <dbReference type="NCBI Taxonomy" id="4556"/>
    <lineage>
        <taxon>Eukaryota</taxon>
        <taxon>Viridiplantae</taxon>
        <taxon>Streptophyta</taxon>
        <taxon>Embryophyta</taxon>
        <taxon>Tracheophyta</taxon>
        <taxon>Spermatophyta</taxon>
        <taxon>Magnoliopsida</taxon>
        <taxon>Liliopsida</taxon>
        <taxon>Poales</taxon>
        <taxon>Poaceae</taxon>
        <taxon>PACMAD clade</taxon>
        <taxon>Panicoideae</taxon>
        <taxon>Panicodae</taxon>
        <taxon>Paniceae</taxon>
        <taxon>Cenchrinae</taxon>
        <taxon>Setaria</taxon>
    </lineage>
</organism>
<dbReference type="AlphaFoldDB" id="A0A4U6ULS7"/>
<dbReference type="Proteomes" id="UP000298652">
    <property type="component" value="Chromosome 5"/>
</dbReference>
<accession>A0A4U6ULS7</accession>
<keyword evidence="1" id="KW-0472">Membrane</keyword>
<sequence length="108" mass="12011">MERSTRNTLMITSKACSCKGSNVMLAFSVSVFLSTKLTTFLVDAVCNYPLSAACCLNRICSALEQKWNIGWMEILRQNIFVLASSIVFFSILHVLPFLSVPQSRAVNI</sequence>
<proteinExistence type="predicted"/>
<keyword evidence="3" id="KW-1185">Reference proteome</keyword>
<evidence type="ECO:0000313" key="2">
    <source>
        <dbReference type="EMBL" id="TKW16115.1"/>
    </source>
</evidence>
<dbReference type="EMBL" id="CM016556">
    <property type="protein sequence ID" value="TKW16115.1"/>
    <property type="molecule type" value="Genomic_DNA"/>
</dbReference>
<keyword evidence="1" id="KW-0812">Transmembrane</keyword>
<evidence type="ECO:0000256" key="1">
    <source>
        <dbReference type="SAM" id="Phobius"/>
    </source>
</evidence>
<protein>
    <submittedName>
        <fullName evidence="2">Uncharacterized protein</fullName>
    </submittedName>
</protein>
<feature type="transmembrane region" description="Helical" evidence="1">
    <location>
        <begin position="79"/>
        <end position="98"/>
    </location>
</feature>
<dbReference type="Gene3D" id="3.40.1280.10">
    <property type="match status" value="1"/>
</dbReference>
<gene>
    <name evidence="2" type="ORF">SEVIR_5G278150v2</name>
</gene>
<evidence type="ECO:0000313" key="3">
    <source>
        <dbReference type="Proteomes" id="UP000298652"/>
    </source>
</evidence>